<organism evidence="2 3">
    <name type="scientific">Erwinia phage vB_EamM_Y3</name>
    <dbReference type="NCBI Taxonomy" id="1983553"/>
    <lineage>
        <taxon>Viruses</taxon>
        <taxon>Duplodnaviria</taxon>
        <taxon>Heunggongvirae</taxon>
        <taxon>Uroviricota</taxon>
        <taxon>Caudoviricetes</taxon>
        <taxon>Sasquatchvirus</taxon>
        <taxon>Sasquatchvirus Y3</taxon>
    </lineage>
</organism>
<feature type="region of interest" description="Disordered" evidence="1">
    <location>
        <begin position="183"/>
        <end position="225"/>
    </location>
</feature>
<dbReference type="Proteomes" id="UP000240568">
    <property type="component" value="Segment"/>
</dbReference>
<reference evidence="2 3" key="1">
    <citation type="submission" date="2017-04" db="EMBL/GenBank/DDBJ databases">
        <authorList>
            <person name="Afonso C.L."/>
            <person name="Miller P.J."/>
            <person name="Scott M.A."/>
            <person name="Spackman E."/>
            <person name="Goraichik I."/>
            <person name="Dimitrov K.M."/>
            <person name="Suarez D.L."/>
            <person name="Swayne D.E."/>
        </authorList>
    </citation>
    <scope>NUCLEOTIDE SEQUENCE [LARGE SCALE GENOMIC DNA]</scope>
</reference>
<proteinExistence type="predicted"/>
<protein>
    <submittedName>
        <fullName evidence="2">Uncharacterized protein</fullName>
    </submittedName>
</protein>
<name>A0A2H4IAU5_9CAUD</name>
<accession>A0A2H4IAU5</accession>
<evidence type="ECO:0000256" key="1">
    <source>
        <dbReference type="SAM" id="MobiDB-lite"/>
    </source>
</evidence>
<gene>
    <name evidence="2" type="ORF">Y3_036</name>
</gene>
<sequence>MDEQRGRIMREFMDVANMPPDMPQDIFRKGNKSGFSATGRVVAHGTGRYSRSPDNIPRDGILKMRNMVKVDLDDVMLQHHSDDLFSTIVKKYADDSLAQTIAEIHGAESHSGPKGPDGASRAFRLGQAPERRRINHDGTIDVSDIPPGTSVDIEYHSYQLDAQRSSVLSTVNAQAMARMMERRASGKTAVWSADRRDRAATPKTKRAALRKKSAAQKKARKQQRS</sequence>
<keyword evidence="3" id="KW-1185">Reference proteome</keyword>
<evidence type="ECO:0000313" key="3">
    <source>
        <dbReference type="Proteomes" id="UP000240568"/>
    </source>
</evidence>
<evidence type="ECO:0000313" key="2">
    <source>
        <dbReference type="EMBL" id="ARW58676.1"/>
    </source>
</evidence>
<feature type="compositionally biased region" description="Basic residues" evidence="1">
    <location>
        <begin position="203"/>
        <end position="225"/>
    </location>
</feature>
<dbReference type="EMBL" id="KY984068">
    <property type="protein sequence ID" value="ARW58676.1"/>
    <property type="molecule type" value="Genomic_DNA"/>
</dbReference>